<dbReference type="GO" id="GO:0005634">
    <property type="term" value="C:nucleus"/>
    <property type="evidence" value="ECO:0007669"/>
    <property type="project" value="TreeGrafter"/>
</dbReference>
<dbReference type="InterPro" id="IPR013212">
    <property type="entry name" value="Mad3/Bub1_I"/>
</dbReference>
<dbReference type="Gene3D" id="1.25.40.430">
    <property type="match status" value="1"/>
</dbReference>
<dbReference type="Proteomes" id="UP000266861">
    <property type="component" value="Unassembled WGS sequence"/>
</dbReference>
<dbReference type="GO" id="GO:0005524">
    <property type="term" value="F:ATP binding"/>
    <property type="evidence" value="ECO:0007669"/>
    <property type="project" value="UniProtKB-UniRule"/>
</dbReference>
<dbReference type="AlphaFoldDB" id="A0A397H2P1"/>
<evidence type="ECO:0000313" key="13">
    <source>
        <dbReference type="Proteomes" id="UP000266861"/>
    </source>
</evidence>
<sequence>MEIHKDTQTSVKKETIIPEFSSFEHQKENIFPLKEGRKASSLSFIFGNDSSSRQAGLEAGHAKFRAELEKVHELDDPFDVYNQYIKWTMENYPQGQNPQSNLIQLFERALKAFVHDTRYKNDPRYLRCWIQYSKFIGQSKEFFIFLKVNGIGMDLAAYYEEYAEFMEGLNRCKEADEIYTAGISRRAQPLERLTRRYRQFLTRLSSLQETNNQLQRTESSQQPNDENLQRTILGARDSSTSINSTPLNIFNQRNPQSINVNRSTLSSTVPLNKKLGTDTNEEKLIIFHDPDGEVGNSALTSSEIPGIWRDFGTELGNKKENTKEAEPWKGATLAQDKRIRMPMTEKFEIYHDKPETSTKQVSSSDTILTSNTNAPNIRPKGNRTEKTFVDLNIIYANGNEYSLEELRAKSKSHDRPTSKTNSVSEHYEPIPGMTPNPPNPKKLVKKPSPTINTKAAFADIMELFNQPLNCEQNEDYEEDGEINSKQTNFFNQTSSDPKHDIPKTPQNHSTFDNNVENIRPTNYSNLCEHENNRKIPFELMTPIRETSREYKLNFIETVGNTDRLNEIKVIADSTSNLIEKEEAKESYSDALEFLYPMISNPCNPLDSKLIDQVLSSLKPPLNQFPGLYDVRDQISNNHGKIEKLARCSVKSDRRHSTNSEIPIELFNDSFLIRQKVGEGGFGKIYHVLDMNRDLEDSQKSRVLKLQMPPSAWEFYIIRKLHERITSPMIDSIITVHSLYYFKDESYLLEEYCNHGSILDVVNASKKSNTAMDEILVFFFTVELLKVIEAIHKVGIIHGDIKADNCLLRLEQTSEWNSKYDPLGANGWSKKGVKLIDFGRAIDVTLFRSDMKFIADWKTDDQDCVEMREGRPWKWQADYYGIAGVIHCMLHNEYMQITPIRVEDDTYSSGVVSISTRKYKPIQSFKRYWQGELWRRLFHMLLNPTLVRSDGQLPITEELREIRRECEDYLVMNSNKIGRSLKDMLYKLETSSEIR</sequence>
<feature type="coiled-coil region" evidence="8">
    <location>
        <begin position="190"/>
        <end position="217"/>
    </location>
</feature>
<dbReference type="Pfam" id="PF00069">
    <property type="entry name" value="Pkinase"/>
    <property type="match status" value="1"/>
</dbReference>
<dbReference type="Pfam" id="PF08311">
    <property type="entry name" value="Mad3_BUB1_I"/>
    <property type="match status" value="1"/>
</dbReference>
<dbReference type="Pfam" id="PF08171">
    <property type="entry name" value="Mad3_BUB1_II"/>
    <property type="match status" value="1"/>
</dbReference>
<dbReference type="InterPro" id="IPR017441">
    <property type="entry name" value="Protein_kinase_ATP_BS"/>
</dbReference>
<feature type="region of interest" description="Disordered" evidence="9">
    <location>
        <begin position="354"/>
        <end position="382"/>
    </location>
</feature>
<name>A0A397H2P1_9GLOM</name>
<comment type="caution">
    <text evidence="12">The sequence shown here is derived from an EMBL/GenBank/DDBJ whole genome shotgun (WGS) entry which is preliminary data.</text>
</comment>
<dbReference type="InterPro" id="IPR012572">
    <property type="entry name" value="Mad3/Bub1_II"/>
</dbReference>
<evidence type="ECO:0000259" key="11">
    <source>
        <dbReference type="PROSITE" id="PS51489"/>
    </source>
</evidence>
<evidence type="ECO:0000313" key="12">
    <source>
        <dbReference type="EMBL" id="RHZ55974.1"/>
    </source>
</evidence>
<dbReference type="InterPro" id="IPR011009">
    <property type="entry name" value="Kinase-like_dom_sf"/>
</dbReference>
<feature type="domain" description="BUB1 N-terminal" evidence="11">
    <location>
        <begin position="64"/>
        <end position="225"/>
    </location>
</feature>
<feature type="binding site" evidence="7">
    <location>
        <position position="704"/>
    </location>
    <ligand>
        <name>ATP</name>
        <dbReference type="ChEBI" id="CHEBI:30616"/>
    </ligand>
</feature>
<dbReference type="Gene3D" id="6.10.20.170">
    <property type="match status" value="1"/>
</dbReference>
<dbReference type="PROSITE" id="PS50011">
    <property type="entry name" value="PROTEIN_KINASE_DOM"/>
    <property type="match status" value="1"/>
</dbReference>
<keyword evidence="3 7" id="KW-0547">Nucleotide-binding</keyword>
<dbReference type="InterPro" id="IPR008271">
    <property type="entry name" value="Ser/Thr_kinase_AS"/>
</dbReference>
<dbReference type="Gene3D" id="1.10.510.10">
    <property type="entry name" value="Transferase(Phosphotransferase) domain 1"/>
    <property type="match status" value="1"/>
</dbReference>
<reference evidence="12 13" key="1">
    <citation type="submission" date="2018-08" db="EMBL/GenBank/DDBJ databases">
        <title>Genome and evolution of the arbuscular mycorrhizal fungus Diversispora epigaea (formerly Glomus versiforme) and its bacterial endosymbionts.</title>
        <authorList>
            <person name="Sun X."/>
            <person name="Fei Z."/>
            <person name="Harrison M."/>
        </authorList>
    </citation>
    <scope>NUCLEOTIDE SEQUENCE [LARGE SCALE GENOMIC DNA]</scope>
    <source>
        <strain evidence="12 13">IT104</strain>
    </source>
</reference>
<dbReference type="PANTHER" id="PTHR14030">
    <property type="entry name" value="MITOTIC CHECKPOINT SERINE/THREONINE-PROTEIN KINASE BUB1"/>
    <property type="match status" value="1"/>
</dbReference>
<evidence type="ECO:0000256" key="2">
    <source>
        <dbReference type="ARBA" id="ARBA00022454"/>
    </source>
</evidence>
<evidence type="ECO:0000256" key="8">
    <source>
        <dbReference type="SAM" id="Coils"/>
    </source>
</evidence>
<dbReference type="SMART" id="SM00220">
    <property type="entry name" value="S_TKc"/>
    <property type="match status" value="1"/>
</dbReference>
<keyword evidence="6" id="KW-0137">Centromere</keyword>
<evidence type="ECO:0008006" key="14">
    <source>
        <dbReference type="Google" id="ProtNLM"/>
    </source>
</evidence>
<dbReference type="GO" id="GO:0000776">
    <property type="term" value="C:kinetochore"/>
    <property type="evidence" value="ECO:0007669"/>
    <property type="project" value="UniProtKB-KW"/>
</dbReference>
<keyword evidence="5 7" id="KW-0067">ATP-binding</keyword>
<dbReference type="GO" id="GO:0004672">
    <property type="term" value="F:protein kinase activity"/>
    <property type="evidence" value="ECO:0007669"/>
    <property type="project" value="InterPro"/>
</dbReference>
<evidence type="ECO:0000256" key="1">
    <source>
        <dbReference type="ARBA" id="ARBA00004629"/>
    </source>
</evidence>
<dbReference type="GO" id="GO:0051754">
    <property type="term" value="P:meiotic sister chromatid cohesion, centromeric"/>
    <property type="evidence" value="ECO:0007669"/>
    <property type="project" value="TreeGrafter"/>
</dbReference>
<dbReference type="GO" id="GO:0032991">
    <property type="term" value="C:protein-containing complex"/>
    <property type="evidence" value="ECO:0007669"/>
    <property type="project" value="UniProtKB-ARBA"/>
</dbReference>
<proteinExistence type="predicted"/>
<dbReference type="PROSITE" id="PS00108">
    <property type="entry name" value="PROTEIN_KINASE_ST"/>
    <property type="match status" value="1"/>
</dbReference>
<comment type="subcellular location">
    <subcellularLocation>
        <location evidence="1">Chromosome</location>
        <location evidence="1">Centromere</location>
        <location evidence="1">Kinetochore</location>
    </subcellularLocation>
</comment>
<dbReference type="InterPro" id="IPR000719">
    <property type="entry name" value="Prot_kinase_dom"/>
</dbReference>
<protein>
    <recommendedName>
        <fullName evidence="14">Protein kinase domain-containing protein</fullName>
    </recommendedName>
</protein>
<evidence type="ECO:0000256" key="5">
    <source>
        <dbReference type="ARBA" id="ARBA00022840"/>
    </source>
</evidence>
<dbReference type="GO" id="GO:0007094">
    <property type="term" value="P:mitotic spindle assembly checkpoint signaling"/>
    <property type="evidence" value="ECO:0007669"/>
    <property type="project" value="InterPro"/>
</dbReference>
<feature type="region of interest" description="Disordered" evidence="9">
    <location>
        <begin position="407"/>
        <end position="446"/>
    </location>
</feature>
<dbReference type="SMART" id="SM00777">
    <property type="entry name" value="Mad3_BUB1_I"/>
    <property type="match status" value="1"/>
</dbReference>
<evidence type="ECO:0000256" key="4">
    <source>
        <dbReference type="ARBA" id="ARBA00022838"/>
    </source>
</evidence>
<feature type="domain" description="Protein kinase" evidence="10">
    <location>
        <begin position="670"/>
        <end position="994"/>
    </location>
</feature>
<dbReference type="PROSITE" id="PS51489">
    <property type="entry name" value="BUB1_N"/>
    <property type="match status" value="1"/>
</dbReference>
<dbReference type="STRING" id="1348612.A0A397H2P1"/>
<keyword evidence="8" id="KW-0175">Coiled coil</keyword>
<dbReference type="PANTHER" id="PTHR14030:SF4">
    <property type="entry name" value="BUB1 KINASE, ISOFORM A-RELATED"/>
    <property type="match status" value="1"/>
</dbReference>
<organism evidence="12 13">
    <name type="scientific">Diversispora epigaea</name>
    <dbReference type="NCBI Taxonomy" id="1348612"/>
    <lineage>
        <taxon>Eukaryota</taxon>
        <taxon>Fungi</taxon>
        <taxon>Fungi incertae sedis</taxon>
        <taxon>Mucoromycota</taxon>
        <taxon>Glomeromycotina</taxon>
        <taxon>Glomeromycetes</taxon>
        <taxon>Diversisporales</taxon>
        <taxon>Diversisporaceae</taxon>
        <taxon>Diversispora</taxon>
    </lineage>
</organism>
<feature type="compositionally biased region" description="Polar residues" evidence="9">
    <location>
        <begin position="357"/>
        <end position="375"/>
    </location>
</feature>
<evidence type="ECO:0000256" key="6">
    <source>
        <dbReference type="ARBA" id="ARBA00023328"/>
    </source>
</evidence>
<evidence type="ECO:0000259" key="10">
    <source>
        <dbReference type="PROSITE" id="PS50011"/>
    </source>
</evidence>
<dbReference type="CDD" id="cd13981">
    <property type="entry name" value="STKc_Bub1_BubR1"/>
    <property type="match status" value="1"/>
</dbReference>
<evidence type="ECO:0000256" key="3">
    <source>
        <dbReference type="ARBA" id="ARBA00022741"/>
    </source>
</evidence>
<accession>A0A397H2P1</accession>
<evidence type="ECO:0000256" key="9">
    <source>
        <dbReference type="SAM" id="MobiDB-lite"/>
    </source>
</evidence>
<keyword evidence="2" id="KW-0158">Chromosome</keyword>
<dbReference type="OrthoDB" id="248495at2759"/>
<dbReference type="InterPro" id="IPR015661">
    <property type="entry name" value="Bub1/Mad3"/>
</dbReference>
<gene>
    <name evidence="12" type="ORF">Glove_408g5</name>
</gene>
<dbReference type="FunFam" id="1.25.40.430:FF:000003">
    <property type="entry name" value="Checkpoint serine/threonine-protein kinase BUB1"/>
    <property type="match status" value="1"/>
</dbReference>
<evidence type="ECO:0000256" key="7">
    <source>
        <dbReference type="PROSITE-ProRule" id="PRU10141"/>
    </source>
</evidence>
<dbReference type="SUPFAM" id="SSF56112">
    <property type="entry name" value="Protein kinase-like (PK-like)"/>
    <property type="match status" value="1"/>
</dbReference>
<keyword evidence="13" id="KW-1185">Reference proteome</keyword>
<feature type="compositionally biased region" description="Basic and acidic residues" evidence="9">
    <location>
        <begin position="407"/>
        <end position="417"/>
    </location>
</feature>
<dbReference type="PROSITE" id="PS00107">
    <property type="entry name" value="PROTEIN_KINASE_ATP"/>
    <property type="match status" value="1"/>
</dbReference>
<keyword evidence="4" id="KW-0995">Kinetochore</keyword>
<dbReference type="EMBL" id="PQFF01000363">
    <property type="protein sequence ID" value="RHZ55974.1"/>
    <property type="molecule type" value="Genomic_DNA"/>
</dbReference>